<keyword evidence="3" id="KW-0808">Transferase</keyword>
<keyword evidence="5" id="KW-0735">Signal-anchor</keyword>
<dbReference type="SUPFAM" id="SSF52540">
    <property type="entry name" value="P-loop containing nucleoside triphosphate hydrolases"/>
    <property type="match status" value="1"/>
</dbReference>
<dbReference type="OrthoDB" id="514299at2759"/>
<name>A0A6P8IBA6_ACTTE</name>
<dbReference type="GO" id="GO:0001733">
    <property type="term" value="F:galactosylceramide sulfotransferase activity"/>
    <property type="evidence" value="ECO:0007669"/>
    <property type="project" value="InterPro"/>
</dbReference>
<protein>
    <submittedName>
        <fullName evidence="11 12">Galactosylceramide sulfotransferase-like isoform X2</fullName>
    </submittedName>
</protein>
<accession>A0A6P8IBA6</accession>
<dbReference type="Proteomes" id="UP000515163">
    <property type="component" value="Unplaced"/>
</dbReference>
<dbReference type="RefSeq" id="XP_031564551.1">
    <property type="nucleotide sequence ID" value="XM_031708691.1"/>
</dbReference>
<evidence type="ECO:0000256" key="7">
    <source>
        <dbReference type="ARBA" id="ARBA00023034"/>
    </source>
</evidence>
<dbReference type="GO" id="GO:0000139">
    <property type="term" value="C:Golgi membrane"/>
    <property type="evidence" value="ECO:0007669"/>
    <property type="project" value="UniProtKB-SubCell"/>
</dbReference>
<dbReference type="PANTHER" id="PTHR14647">
    <property type="entry name" value="GALACTOSE-3-O-SULFOTRANSFERASE"/>
    <property type="match status" value="1"/>
</dbReference>
<organism evidence="10 12">
    <name type="scientific">Actinia tenebrosa</name>
    <name type="common">Australian red waratah sea anemone</name>
    <dbReference type="NCBI Taxonomy" id="6105"/>
    <lineage>
        <taxon>Eukaryota</taxon>
        <taxon>Metazoa</taxon>
        <taxon>Cnidaria</taxon>
        <taxon>Anthozoa</taxon>
        <taxon>Hexacorallia</taxon>
        <taxon>Actiniaria</taxon>
        <taxon>Actiniidae</taxon>
        <taxon>Actinia</taxon>
    </lineage>
</organism>
<evidence type="ECO:0000256" key="3">
    <source>
        <dbReference type="ARBA" id="ARBA00022679"/>
    </source>
</evidence>
<evidence type="ECO:0000256" key="4">
    <source>
        <dbReference type="ARBA" id="ARBA00022692"/>
    </source>
</evidence>
<keyword evidence="8" id="KW-0472">Membrane</keyword>
<reference evidence="11 12" key="1">
    <citation type="submission" date="2025-04" db="UniProtKB">
        <authorList>
            <consortium name="RefSeq"/>
        </authorList>
    </citation>
    <scope>IDENTIFICATION</scope>
    <source>
        <tissue evidence="11 12">Tentacle</tissue>
    </source>
</reference>
<evidence type="ECO:0000256" key="2">
    <source>
        <dbReference type="ARBA" id="ARBA00008124"/>
    </source>
</evidence>
<dbReference type="PANTHER" id="PTHR14647:SF87">
    <property type="entry name" value="PUTATIVE-RELATED"/>
    <property type="match status" value="1"/>
</dbReference>
<evidence type="ECO:0000313" key="10">
    <source>
        <dbReference type="Proteomes" id="UP000515163"/>
    </source>
</evidence>
<dbReference type="GO" id="GO:0009247">
    <property type="term" value="P:glycolipid biosynthetic process"/>
    <property type="evidence" value="ECO:0007669"/>
    <property type="project" value="InterPro"/>
</dbReference>
<evidence type="ECO:0000256" key="5">
    <source>
        <dbReference type="ARBA" id="ARBA00022968"/>
    </source>
</evidence>
<comment type="subcellular location">
    <subcellularLocation>
        <location evidence="1">Golgi apparatus membrane</location>
        <topology evidence="1">Single-pass type II membrane protein</topology>
    </subcellularLocation>
</comment>
<evidence type="ECO:0000256" key="8">
    <source>
        <dbReference type="ARBA" id="ARBA00023136"/>
    </source>
</evidence>
<evidence type="ECO:0000256" key="1">
    <source>
        <dbReference type="ARBA" id="ARBA00004323"/>
    </source>
</evidence>
<gene>
    <name evidence="11 12" type="primary">LOC116299958</name>
</gene>
<keyword evidence="10" id="KW-1185">Reference proteome</keyword>
<dbReference type="AlphaFoldDB" id="A0A6P8IBA6"/>
<dbReference type="GeneID" id="116299958"/>
<comment type="similarity">
    <text evidence="2">Belongs to the galactose-3-O-sulfotransferase family.</text>
</comment>
<dbReference type="InterPro" id="IPR009729">
    <property type="entry name" value="Gal-3-0_sulfotransfrase"/>
</dbReference>
<evidence type="ECO:0000313" key="12">
    <source>
        <dbReference type="RefSeq" id="XP_031564551.1"/>
    </source>
</evidence>
<keyword evidence="9" id="KW-0325">Glycoprotein</keyword>
<dbReference type="RefSeq" id="XP_031564550.1">
    <property type="nucleotide sequence ID" value="XM_031708690.1"/>
</dbReference>
<sequence length="399" mass="47676">MMSILLNTTNKRMVLLLCLLVLFCAVTMLIQLYLVNKSRHPRQTFCKTGLLSNHLQVQCTRPVKDIMFLKTHKTGSSTLTNIMNRYADSRELNVVIPAQDEVYTFYWPYKFQLNFIAPLNNFPNILCNHARFNKIPMNILLSKTRAKYITLLREPLSNYESVFYFFNLDEVLKLKNESRTTMGRFLSRNISLVKLRELIKKSFRTAWLARNPQSFDLGLEMEYYKNITAVKNYIDFLDSEFDLVLILEHFDESLVLMKRLFCWDLKDILYVKQMERHKIERNKEVITDDLKSKIRRWNKADDMLYSHFNATLWKRIHSEGPDFYEDLEIFRSELKQLQDVCLEKGSRKTLAYRKKYVRGYQVKANVTKALKNYCQKFVLNEVDYLKYHREKLNETRLSM</sequence>
<keyword evidence="7" id="KW-0333">Golgi apparatus</keyword>
<keyword evidence="4" id="KW-0812">Transmembrane</keyword>
<dbReference type="InterPro" id="IPR027417">
    <property type="entry name" value="P-loop_NTPase"/>
</dbReference>
<evidence type="ECO:0000313" key="11">
    <source>
        <dbReference type="RefSeq" id="XP_031564550.1"/>
    </source>
</evidence>
<evidence type="ECO:0000256" key="9">
    <source>
        <dbReference type="ARBA" id="ARBA00023180"/>
    </source>
</evidence>
<keyword evidence="6" id="KW-1133">Transmembrane helix</keyword>
<dbReference type="Pfam" id="PF06990">
    <property type="entry name" value="Gal-3-0_sulfotr"/>
    <property type="match status" value="1"/>
</dbReference>
<proteinExistence type="inferred from homology"/>
<evidence type="ECO:0000256" key="6">
    <source>
        <dbReference type="ARBA" id="ARBA00022989"/>
    </source>
</evidence>
<dbReference type="Gene3D" id="3.40.50.300">
    <property type="entry name" value="P-loop containing nucleotide triphosphate hydrolases"/>
    <property type="match status" value="1"/>
</dbReference>